<accession>A0ABD6AXL7</accession>
<dbReference type="EMBL" id="JBHUDC010000007">
    <property type="protein sequence ID" value="MFD1514250.1"/>
    <property type="molecule type" value="Genomic_DNA"/>
</dbReference>
<organism evidence="2 3">
    <name type="scientific">Halomarina rubra</name>
    <dbReference type="NCBI Taxonomy" id="2071873"/>
    <lineage>
        <taxon>Archaea</taxon>
        <taxon>Methanobacteriati</taxon>
        <taxon>Methanobacteriota</taxon>
        <taxon>Stenosarchaea group</taxon>
        <taxon>Halobacteria</taxon>
        <taxon>Halobacteriales</taxon>
        <taxon>Natronomonadaceae</taxon>
        <taxon>Halomarina</taxon>
    </lineage>
</organism>
<proteinExistence type="predicted"/>
<dbReference type="AlphaFoldDB" id="A0ABD6AXL7"/>
<sequence length="119" mass="13270">MGVDVPESWEPDDLSKDDALSLVSRAQRRNVLYALLETDDGALTRPQLVAILAAGRREKPPEDVDEEVRRTIAKSLDHTHLPKLADHDVVVYDREADHVELTATATDVLPLLQYVSDSE</sequence>
<dbReference type="Pfam" id="PF24035">
    <property type="entry name" value="DUF7344"/>
    <property type="match status" value="1"/>
</dbReference>
<evidence type="ECO:0000313" key="2">
    <source>
        <dbReference type="EMBL" id="MFD1514250.1"/>
    </source>
</evidence>
<gene>
    <name evidence="2" type="ORF">ACFSBT_13290</name>
</gene>
<reference evidence="2 3" key="1">
    <citation type="journal article" date="2019" name="Int. J. Syst. Evol. Microbiol.">
        <title>The Global Catalogue of Microorganisms (GCM) 10K type strain sequencing project: providing services to taxonomists for standard genome sequencing and annotation.</title>
        <authorList>
            <consortium name="The Broad Institute Genomics Platform"/>
            <consortium name="The Broad Institute Genome Sequencing Center for Infectious Disease"/>
            <person name="Wu L."/>
            <person name="Ma J."/>
        </authorList>
    </citation>
    <scope>NUCLEOTIDE SEQUENCE [LARGE SCALE GENOMIC DNA]</scope>
    <source>
        <strain evidence="2 3">CGMCC 1.12563</strain>
    </source>
</reference>
<protein>
    <recommendedName>
        <fullName evidence="1">DUF7344 domain-containing protein</fullName>
    </recommendedName>
</protein>
<dbReference type="InterPro" id="IPR055768">
    <property type="entry name" value="DUF7344"/>
</dbReference>
<evidence type="ECO:0000313" key="3">
    <source>
        <dbReference type="Proteomes" id="UP001597187"/>
    </source>
</evidence>
<dbReference type="RefSeq" id="WP_250874224.1">
    <property type="nucleotide sequence ID" value="NZ_JALXFV010000007.1"/>
</dbReference>
<name>A0ABD6AXL7_9EURY</name>
<dbReference type="Proteomes" id="UP001597187">
    <property type="component" value="Unassembled WGS sequence"/>
</dbReference>
<comment type="caution">
    <text evidence="2">The sequence shown here is derived from an EMBL/GenBank/DDBJ whole genome shotgun (WGS) entry which is preliminary data.</text>
</comment>
<keyword evidence="3" id="KW-1185">Reference proteome</keyword>
<feature type="domain" description="DUF7344" evidence="1">
    <location>
        <begin position="22"/>
        <end position="100"/>
    </location>
</feature>
<evidence type="ECO:0000259" key="1">
    <source>
        <dbReference type="Pfam" id="PF24035"/>
    </source>
</evidence>